<evidence type="ECO:0000256" key="2">
    <source>
        <dbReference type="SAM" id="MobiDB-lite"/>
    </source>
</evidence>
<dbReference type="GO" id="GO:0000150">
    <property type="term" value="F:DNA strand exchange activity"/>
    <property type="evidence" value="ECO:0007669"/>
    <property type="project" value="InterPro"/>
</dbReference>
<dbReference type="STRING" id="363870.NG54_09725"/>
<dbReference type="GO" id="GO:0003677">
    <property type="term" value="F:DNA binding"/>
    <property type="evidence" value="ECO:0007669"/>
    <property type="project" value="InterPro"/>
</dbReference>
<dbReference type="PROSITE" id="PS51736">
    <property type="entry name" value="RECOMBINASES_3"/>
    <property type="match status" value="1"/>
</dbReference>
<evidence type="ECO:0000256" key="1">
    <source>
        <dbReference type="ARBA" id="ARBA00009913"/>
    </source>
</evidence>
<keyword evidence="7" id="KW-1185">Reference proteome</keyword>
<comment type="similarity">
    <text evidence="1">Belongs to the site-specific recombinase resolvase family.</text>
</comment>
<evidence type="ECO:0000313" key="4">
    <source>
        <dbReference type="EMBL" id="KHD85370.1"/>
    </source>
</evidence>
<dbReference type="PANTHER" id="PTHR30461">
    <property type="entry name" value="DNA-INVERTASE FROM LAMBDOID PROPHAGE"/>
    <property type="match status" value="1"/>
</dbReference>
<feature type="domain" description="Resolvase/invertase-type recombinase catalytic" evidence="3">
    <location>
        <begin position="2"/>
        <end position="147"/>
    </location>
</feature>
<protein>
    <submittedName>
        <fullName evidence="5">Recombinase family protein</fullName>
    </submittedName>
    <submittedName>
        <fullName evidence="4">Resolvase</fullName>
    </submittedName>
</protein>
<evidence type="ECO:0000313" key="5">
    <source>
        <dbReference type="EMBL" id="NEY20589.1"/>
    </source>
</evidence>
<dbReference type="Proteomes" id="UP000030588">
    <property type="component" value="Unassembled WGS sequence"/>
</dbReference>
<dbReference type="Pfam" id="PF00239">
    <property type="entry name" value="Resolvase"/>
    <property type="match status" value="1"/>
</dbReference>
<dbReference type="PANTHER" id="PTHR30461:SF26">
    <property type="entry name" value="RESOLVASE HOMOLOG YNEB"/>
    <property type="match status" value="1"/>
</dbReference>
<gene>
    <name evidence="5" type="ORF">G4D61_11545</name>
    <name evidence="4" type="ORF">NG54_09725</name>
</gene>
<dbReference type="Proteomes" id="UP000476934">
    <property type="component" value="Unassembled WGS sequence"/>
</dbReference>
<name>A0A0A6VAW7_9BACI</name>
<dbReference type="EMBL" id="JAAIWK010000018">
    <property type="protein sequence ID" value="NEY20589.1"/>
    <property type="molecule type" value="Genomic_DNA"/>
</dbReference>
<dbReference type="SMART" id="SM00857">
    <property type="entry name" value="Resolvase"/>
    <property type="match status" value="1"/>
</dbReference>
<evidence type="ECO:0000313" key="6">
    <source>
        <dbReference type="Proteomes" id="UP000030588"/>
    </source>
</evidence>
<dbReference type="CDD" id="cd00338">
    <property type="entry name" value="Ser_Recombinase"/>
    <property type="match status" value="1"/>
</dbReference>
<reference evidence="5" key="2">
    <citation type="submission" date="2020-02" db="EMBL/GenBank/DDBJ databases">
        <authorList>
            <person name="Feng H."/>
        </authorList>
    </citation>
    <scope>NUCLEOTIDE SEQUENCE [LARGE SCALE GENOMIC DNA]</scope>
    <source>
        <strain evidence="5">Gsoil 114</strain>
    </source>
</reference>
<dbReference type="RefSeq" id="WP_025729229.1">
    <property type="nucleotide sequence ID" value="NZ_JAAIWK010000018.1"/>
</dbReference>
<comment type="caution">
    <text evidence="4">The sequence shown here is derived from an EMBL/GenBank/DDBJ whole genome shotgun (WGS) entry which is preliminary data.</text>
</comment>
<feature type="compositionally biased region" description="Basic and acidic residues" evidence="2">
    <location>
        <begin position="158"/>
        <end position="167"/>
    </location>
</feature>
<sequence>MKAIIYCRVSTTKETQESSLERQKDELLKLAKKWNYDIVSIIQEKASGYEIERQGILDMLDIIKSHKVDAVFIQDETRIGRGNAKIAILHFLFKQGVKVYTYSHSGELELSESDSMVLQIVSIVEEYQRKLHNLKIKRGMQKAVENGYKPYKNLKGNGNEHGRDRKDIPLQEIKRLRENGLTFADIAATLRGFGYDVSKATVHRRYKEYLLDNDIEANDIDRKNN</sequence>
<proteinExistence type="inferred from homology"/>
<evidence type="ECO:0000259" key="3">
    <source>
        <dbReference type="PROSITE" id="PS51736"/>
    </source>
</evidence>
<feature type="region of interest" description="Disordered" evidence="2">
    <location>
        <begin position="148"/>
        <end position="167"/>
    </location>
</feature>
<accession>A0A0A6VAW7</accession>
<dbReference type="EMBL" id="JRUN01000025">
    <property type="protein sequence ID" value="KHD85370.1"/>
    <property type="molecule type" value="Genomic_DNA"/>
</dbReference>
<dbReference type="InterPro" id="IPR036162">
    <property type="entry name" value="Resolvase-like_N_sf"/>
</dbReference>
<dbReference type="InterPro" id="IPR006119">
    <property type="entry name" value="Resolv_N"/>
</dbReference>
<dbReference type="AlphaFoldDB" id="A0A0A6VAW7"/>
<dbReference type="Gene3D" id="3.40.50.1390">
    <property type="entry name" value="Resolvase, N-terminal catalytic domain"/>
    <property type="match status" value="1"/>
</dbReference>
<dbReference type="InterPro" id="IPR050639">
    <property type="entry name" value="SSR_resolvase"/>
</dbReference>
<organism evidence="4 6">
    <name type="scientific">Heyndrickxia ginsengihumi</name>
    <dbReference type="NCBI Taxonomy" id="363870"/>
    <lineage>
        <taxon>Bacteria</taxon>
        <taxon>Bacillati</taxon>
        <taxon>Bacillota</taxon>
        <taxon>Bacilli</taxon>
        <taxon>Bacillales</taxon>
        <taxon>Bacillaceae</taxon>
        <taxon>Heyndrickxia</taxon>
    </lineage>
</organism>
<dbReference type="OrthoDB" id="2731197at2"/>
<dbReference type="SUPFAM" id="SSF53041">
    <property type="entry name" value="Resolvase-like"/>
    <property type="match status" value="1"/>
</dbReference>
<evidence type="ECO:0000313" key="7">
    <source>
        <dbReference type="Proteomes" id="UP000476934"/>
    </source>
</evidence>
<reference evidence="4 6" key="1">
    <citation type="submission" date="2014-10" db="EMBL/GenBank/DDBJ databases">
        <title>Draft genome of phytase producing Bacillus ginsengihumi strain M2.11.</title>
        <authorList>
            <person name="Toymentseva A."/>
            <person name="Boulygina E.A."/>
            <person name="Kazakov S.V."/>
            <person name="Kayumov I."/>
            <person name="Suleimanova A.D."/>
            <person name="Mardanova A.M."/>
            <person name="Maria S.N."/>
            <person name="Sergey M.Y."/>
            <person name="Sharipova M.R."/>
        </authorList>
    </citation>
    <scope>NUCLEOTIDE SEQUENCE [LARGE SCALE GENOMIC DNA]</scope>
    <source>
        <strain evidence="4 6">M2.11</strain>
    </source>
</reference>
<reference evidence="5 7" key="3">
    <citation type="submission" date="2020-03" db="EMBL/GenBank/DDBJ databases">
        <title>Bacillus aquiflavi sp. nov., isolated from yellow water of strong flavor Chinese baijiu in Yibin region of China.</title>
        <authorList>
            <person name="Xie J."/>
        </authorList>
    </citation>
    <scope>NUCLEOTIDE SEQUENCE [LARGE SCALE GENOMIC DNA]</scope>
    <source>
        <strain evidence="5 7">Gsoil 114</strain>
    </source>
</reference>